<dbReference type="InterPro" id="IPR033116">
    <property type="entry name" value="TRYPSIN_SER"/>
</dbReference>
<comment type="similarity">
    <text evidence="1">Belongs to the peptidase S1 family. Snake venom subfamily.</text>
</comment>
<keyword evidence="6" id="KW-1185">Reference proteome</keyword>
<dbReference type="InterPro" id="IPR001254">
    <property type="entry name" value="Trypsin_dom"/>
</dbReference>
<dbReference type="InterPro" id="IPR018114">
    <property type="entry name" value="TRYPSIN_HIS"/>
</dbReference>
<dbReference type="SUPFAM" id="SSF50494">
    <property type="entry name" value="Trypsin-like serine proteases"/>
    <property type="match status" value="1"/>
</dbReference>
<dbReference type="InterPro" id="IPR043504">
    <property type="entry name" value="Peptidase_S1_PA_chymotrypsin"/>
</dbReference>
<dbReference type="CTD" id="495211"/>
<keyword evidence="3" id="KW-0378">Hydrolase</keyword>
<dbReference type="CDD" id="cd00190">
    <property type="entry name" value="Tryp_SPc"/>
    <property type="match status" value="1"/>
</dbReference>
<evidence type="ECO:0000256" key="1">
    <source>
        <dbReference type="ARBA" id="ARBA00009228"/>
    </source>
</evidence>
<dbReference type="Proteomes" id="UP000186698">
    <property type="component" value="Chromosome 7L"/>
</dbReference>
<dbReference type="SMART" id="SM00020">
    <property type="entry name" value="Tryp_SPc"/>
    <property type="match status" value="1"/>
</dbReference>
<organism evidence="6 7">
    <name type="scientific">Xenopus laevis</name>
    <name type="common">African clawed frog</name>
    <dbReference type="NCBI Taxonomy" id="8355"/>
    <lineage>
        <taxon>Eukaryota</taxon>
        <taxon>Metazoa</taxon>
        <taxon>Chordata</taxon>
        <taxon>Craniata</taxon>
        <taxon>Vertebrata</taxon>
        <taxon>Euteleostomi</taxon>
        <taxon>Amphibia</taxon>
        <taxon>Batrachia</taxon>
        <taxon>Anura</taxon>
        <taxon>Pipoidea</taxon>
        <taxon>Pipidae</taxon>
        <taxon>Xenopodinae</taxon>
        <taxon>Xenopus</taxon>
        <taxon>Xenopus</taxon>
    </lineage>
</organism>
<dbReference type="AlphaFoldDB" id="A0A1L8FPS4"/>
<dbReference type="PRINTS" id="PR00722">
    <property type="entry name" value="CHYMOTRYPSIN"/>
</dbReference>
<evidence type="ECO:0000256" key="2">
    <source>
        <dbReference type="ARBA" id="ARBA00022670"/>
    </source>
</evidence>
<sequence length="256" mass="28382">MYLLLLVAILLGSAVQTKTFDRIIGGEECVPHSQPWQVALYYFSDYICGGILIDEWWVLTAAHCNQSNLQVLLGAHNRTKPTDHKQYTYAVKICPRCDFDPVTYNNDIMLLKLASKANINCHVKTIQLASDLVEDNTECLASGWGTITSPEENYPDKLQCVNLSTVSNSECQACYPEDDITENMLCAGNMAGGKDTCKGDSGGPLVCNGELHGITSWGHYICGLPDKPAVFTKVFNYIDWISDIMQNENPCCYETT</sequence>
<dbReference type="FunFam" id="2.40.10.10:FF:000021">
    <property type="entry name" value="Kallikrein 1"/>
    <property type="match status" value="1"/>
</dbReference>
<dbReference type="InterPro" id="IPR001314">
    <property type="entry name" value="Peptidase_S1A"/>
</dbReference>
<dbReference type="GeneID" id="495211"/>
<dbReference type="KEGG" id="xla:495211"/>
<evidence type="ECO:0000313" key="6">
    <source>
        <dbReference type="Proteomes" id="UP000186698"/>
    </source>
</evidence>
<evidence type="ECO:0000313" key="7">
    <source>
        <dbReference type="RefSeq" id="XP_018080404.1"/>
    </source>
</evidence>
<dbReference type="Gene3D" id="2.40.10.10">
    <property type="entry name" value="Trypsin-like serine proteases"/>
    <property type="match status" value="2"/>
</dbReference>
<dbReference type="GO" id="GO:0030141">
    <property type="term" value="C:secretory granule"/>
    <property type="evidence" value="ECO:0007669"/>
    <property type="project" value="TreeGrafter"/>
</dbReference>
<dbReference type="GO" id="GO:0006508">
    <property type="term" value="P:proteolysis"/>
    <property type="evidence" value="ECO:0000318"/>
    <property type="project" value="GO_Central"/>
</dbReference>
<dbReference type="OrthoDB" id="10061449at2759"/>
<dbReference type="Bgee" id="495211">
    <property type="expression patterns" value="Expressed in pancreas and 3 other cell types or tissues"/>
</dbReference>
<dbReference type="PROSITE" id="PS00135">
    <property type="entry name" value="TRYPSIN_SER"/>
    <property type="match status" value="1"/>
</dbReference>
<proteinExistence type="inferred from homology"/>
<dbReference type="PROSITE" id="PS50240">
    <property type="entry name" value="TRYPSIN_DOM"/>
    <property type="match status" value="1"/>
</dbReference>
<protein>
    <submittedName>
        <fullName evidence="7">Anionic trypsin-2</fullName>
    </submittedName>
</protein>
<dbReference type="OMA" id="AHNRTKP"/>
<dbReference type="AGR" id="Xenbase:XB-GENE-5894673"/>
<reference evidence="7" key="1">
    <citation type="submission" date="2025-08" db="UniProtKB">
        <authorList>
            <consortium name="RefSeq"/>
        </authorList>
    </citation>
    <scope>IDENTIFICATION</scope>
    <source>
        <strain evidence="7">J_2021</strain>
        <tissue evidence="7">Erythrocytes</tissue>
    </source>
</reference>
<evidence type="ECO:0000256" key="3">
    <source>
        <dbReference type="ARBA" id="ARBA00022801"/>
    </source>
</evidence>
<dbReference type="FunFam" id="2.40.10.10:FF:000010">
    <property type="entry name" value="Kallikrein related peptidase 11"/>
    <property type="match status" value="1"/>
</dbReference>
<evidence type="ECO:0000256" key="4">
    <source>
        <dbReference type="ARBA" id="ARBA00022825"/>
    </source>
</evidence>
<evidence type="ECO:0000313" key="8">
    <source>
        <dbReference type="Xenbase" id="XB-GENE-5894673"/>
    </source>
</evidence>
<dbReference type="PANTHER" id="PTHR24271">
    <property type="entry name" value="KALLIKREIN-RELATED"/>
    <property type="match status" value="1"/>
</dbReference>
<dbReference type="PaxDb" id="8355-A0A1L8FPS4"/>
<dbReference type="InterPro" id="IPR009003">
    <property type="entry name" value="Peptidase_S1_PA"/>
</dbReference>
<dbReference type="GO" id="GO:0004252">
    <property type="term" value="F:serine-type endopeptidase activity"/>
    <property type="evidence" value="ECO:0000318"/>
    <property type="project" value="GO_Central"/>
</dbReference>
<dbReference type="PROSITE" id="PS00134">
    <property type="entry name" value="TRYPSIN_HIS"/>
    <property type="match status" value="1"/>
</dbReference>
<name>A0A1L8FPS4_XENLA</name>
<keyword evidence="4" id="KW-0720">Serine protease</keyword>
<keyword evidence="2" id="KW-0645">Protease</keyword>
<keyword evidence="5" id="KW-1015">Disulfide bond</keyword>
<dbReference type="STRING" id="8355.A0A1L8FPS4"/>
<evidence type="ECO:0000256" key="5">
    <source>
        <dbReference type="ARBA" id="ARBA00023157"/>
    </source>
</evidence>
<dbReference type="GO" id="GO:0005615">
    <property type="term" value="C:extracellular space"/>
    <property type="evidence" value="ECO:0000318"/>
    <property type="project" value="GO_Central"/>
</dbReference>
<accession>A0A1L8FPS4</accession>
<gene>
    <name evidence="7 8" type="primary">klk1.L</name>
</gene>
<dbReference type="PANTHER" id="PTHR24271:SF47">
    <property type="entry name" value="KALLIKREIN-1"/>
    <property type="match status" value="1"/>
</dbReference>
<dbReference type="RefSeq" id="XP_018080404.1">
    <property type="nucleotide sequence ID" value="XM_018224915.2"/>
</dbReference>
<dbReference type="Xenbase" id="XB-GENE-5894673">
    <property type="gene designation" value="klk1.L"/>
</dbReference>
<dbReference type="Pfam" id="PF00089">
    <property type="entry name" value="Trypsin"/>
    <property type="match status" value="1"/>
</dbReference>